<dbReference type="SUPFAM" id="SSF51735">
    <property type="entry name" value="NAD(P)-binding Rossmann-fold domains"/>
    <property type="match status" value="1"/>
</dbReference>
<dbReference type="Gene3D" id="3.40.50.720">
    <property type="entry name" value="NAD(P)-binding Rossmann-like Domain"/>
    <property type="match status" value="1"/>
</dbReference>
<name>A0A9Q3GC86_9BASI</name>
<dbReference type="InterPro" id="IPR036291">
    <property type="entry name" value="NAD(P)-bd_dom_sf"/>
</dbReference>
<comment type="caution">
    <text evidence="1">The sequence shown here is derived from an EMBL/GenBank/DDBJ whole genome shotgun (WGS) entry which is preliminary data.</text>
</comment>
<sequence length="330" mass="36783">MDSDSKLVCSNESVDLLILGAGWTSSFLIPYLISHHKDWRYQSTTRSGGGPYNSIRFEFDPTKPDDLSQFATLPNAKTILISFPIKDSGASELLLKNYSLSRASTFSSKDTIINVIQLGSSGIFDGGPTLSANPQEGLGNFKAKAIWIDRHSDYNIKNPRAQSEDELLKLNKTLIGPTQLIFQTTVLNLSGLWGGQRHIRNFVSKVIAPTKQVLRSKNSIHMIHGLDVSRAIVAVIKRFSSAAGQRWIVTDQRVYDWWDLASAWGETGTEHRDSQTTIGPQAQWVNELMTESNLKALPRPPEVLGRALDSQEFWTTFGLTPVRARLEHSE</sequence>
<dbReference type="EMBL" id="AVOT02000323">
    <property type="protein sequence ID" value="MBW0462308.1"/>
    <property type="molecule type" value="Genomic_DNA"/>
</dbReference>
<dbReference type="PANTHER" id="PTHR40129:SF2">
    <property type="entry name" value="KETOPANTOATE REDUCTASE N-TERMINAL DOMAIN-CONTAINING PROTEIN"/>
    <property type="match status" value="1"/>
</dbReference>
<dbReference type="AlphaFoldDB" id="A0A9Q3GC86"/>
<reference evidence="1" key="1">
    <citation type="submission" date="2021-03" db="EMBL/GenBank/DDBJ databases">
        <title>Draft genome sequence of rust myrtle Austropuccinia psidii MF-1, a brazilian biotype.</title>
        <authorList>
            <person name="Quecine M.C."/>
            <person name="Pachon D.M.R."/>
            <person name="Bonatelli M.L."/>
            <person name="Correr F.H."/>
            <person name="Franceschini L.M."/>
            <person name="Leite T.F."/>
            <person name="Margarido G.R.A."/>
            <person name="Almeida C.A."/>
            <person name="Ferrarezi J.A."/>
            <person name="Labate C.A."/>
        </authorList>
    </citation>
    <scope>NUCLEOTIDE SEQUENCE</scope>
    <source>
        <strain evidence="1">MF-1</strain>
    </source>
</reference>
<proteinExistence type="predicted"/>
<organism evidence="1 2">
    <name type="scientific">Austropuccinia psidii MF-1</name>
    <dbReference type="NCBI Taxonomy" id="1389203"/>
    <lineage>
        <taxon>Eukaryota</taxon>
        <taxon>Fungi</taxon>
        <taxon>Dikarya</taxon>
        <taxon>Basidiomycota</taxon>
        <taxon>Pucciniomycotina</taxon>
        <taxon>Pucciniomycetes</taxon>
        <taxon>Pucciniales</taxon>
        <taxon>Sphaerophragmiaceae</taxon>
        <taxon>Austropuccinia</taxon>
    </lineage>
</organism>
<gene>
    <name evidence="1" type="ORF">O181_002023</name>
</gene>
<evidence type="ECO:0000313" key="1">
    <source>
        <dbReference type="EMBL" id="MBW0462308.1"/>
    </source>
</evidence>
<accession>A0A9Q3GC86</accession>
<protein>
    <submittedName>
        <fullName evidence="1">Uncharacterized protein</fullName>
    </submittedName>
</protein>
<dbReference type="Proteomes" id="UP000765509">
    <property type="component" value="Unassembled WGS sequence"/>
</dbReference>
<keyword evidence="2" id="KW-1185">Reference proteome</keyword>
<dbReference type="PANTHER" id="PTHR40129">
    <property type="entry name" value="KETOPANTOATE REDUCTASE N-TERMINAL DOMAIN-CONTAINING PROTEIN"/>
    <property type="match status" value="1"/>
</dbReference>
<evidence type="ECO:0000313" key="2">
    <source>
        <dbReference type="Proteomes" id="UP000765509"/>
    </source>
</evidence>
<dbReference type="OrthoDB" id="674948at2759"/>